<dbReference type="InterPro" id="IPR012337">
    <property type="entry name" value="RNaseH-like_sf"/>
</dbReference>
<gene>
    <name evidence="8" type="ORF">V565_207090</name>
</gene>
<evidence type="ECO:0000313" key="9">
    <source>
        <dbReference type="Proteomes" id="UP000027456"/>
    </source>
</evidence>
<keyword evidence="9" id="KW-1185">Reference proteome</keyword>
<dbReference type="Proteomes" id="UP000027456">
    <property type="component" value="Unassembled WGS sequence"/>
</dbReference>
<sequence length="943" mass="105147">MVSFAICKFIFYHFGGLQLTFSSPGDRKYYPNQYSQYPVDVPTPQPPGTVFSVYTIPPPRSPIPGTVQNPGPSQSRKRSARSGNSKRAKKARTDTVSTNAGAGPSIRSIPRARPTPEQIDAESSVLPPSYTPDTGDDNPAESSSSRDPNIVHELWLHIIGTTFEKKPDNNAFRKLQEQARIRLDSKIGDLRRPVPEAEHPRLLCIQCLLIGQWKTWKNASGGITTGIRTHLETIHPIEYREGCAQLGKPTQEFEPDLSDDVPPEPITTDGIARYVAELIAEQDLAFNFAESRAFRRLLCYVGQKSQVKSADLPKRHTVTRMAMHLSSEAKERIKRELKHACGRVSITSDLWTDEMERPFMAVTGHFINANKMSVVVLLAFRFVDGSHDGPTLARHLFAVLEEYKIVDKVGSITLDNASNNDTMMEALQERMHAEGYVDFEMNGNRVRCFPHIINLAVNAFLDALGGCSAAYLDKAKEHGYTPSDKTLDYLEALDTRPDLLCHDIVVALRSGQRRRGLQQTIREGNEKGLWVLNEDLDENDSTGTARVLTLRQLQLLLDVKTRWSSKRNMIARFLYLWPAVKYYLNKNWETFPQFGGGLSSTQFKVLQDIQAVLDIPHRAQELLSADQTPCLSLAFPVYEQLIINFENAQARFPALESAIGAAIGKLQEYKQKSRTSPIHVLAMVLNPSVKYSLIDKYWTEEERKNARVIVTQFMLAYAEAHDSVAQYSSNRDMVSSGAQAQFSGLSTVFGWDDLSGGQEGNFGSTVPSASPIVPRIASLSSSALPPSSPLRPDSTPVRARSAAQRSLSVELEHEKYVNLGLWDLKRQGPLDLVKYWTTQGTPFSYLNALAMDVLPAQASSVSSERVFSSSKHTCTRARNKIGTSTVEALQILKYALRHRQPSVTPAETLDESEIDPTRTLDLMVRLGGYEWGHDAILEVETAP</sequence>
<keyword evidence="5" id="KW-0539">Nucleus</keyword>
<evidence type="ECO:0000256" key="1">
    <source>
        <dbReference type="ARBA" id="ARBA00004123"/>
    </source>
</evidence>
<keyword evidence="3" id="KW-0863">Zinc-finger</keyword>
<dbReference type="AlphaFoldDB" id="A0A074RNQ8"/>
<keyword evidence="4" id="KW-0862">Zinc</keyword>
<dbReference type="InterPro" id="IPR052035">
    <property type="entry name" value="ZnF_BED_domain_contain"/>
</dbReference>
<reference evidence="8 9" key="1">
    <citation type="submission" date="2013-12" db="EMBL/GenBank/DDBJ databases">
        <authorList>
            <person name="Cubeta M."/>
            <person name="Pakala S."/>
            <person name="Fedorova N."/>
            <person name="Thomas E."/>
            <person name="Dean R."/>
            <person name="Jabaji S."/>
            <person name="Neate S."/>
            <person name="Toda T."/>
            <person name="Tavantzis S."/>
            <person name="Vilgalys R."/>
            <person name="Bharathan N."/>
            <person name="Pakala S."/>
            <person name="Losada L.S."/>
            <person name="Zafar N."/>
            <person name="Nierman W."/>
        </authorList>
    </citation>
    <scope>NUCLEOTIDE SEQUENCE [LARGE SCALE GENOMIC DNA]</scope>
    <source>
        <strain evidence="8 9">123E</strain>
    </source>
</reference>
<dbReference type="EMBL" id="AZST01001177">
    <property type="protein sequence ID" value="KEP46293.1"/>
    <property type="molecule type" value="Genomic_DNA"/>
</dbReference>
<dbReference type="Pfam" id="PF05699">
    <property type="entry name" value="Dimer_Tnp_hAT"/>
    <property type="match status" value="1"/>
</dbReference>
<dbReference type="HOGENOM" id="CLU_009123_6_3_1"/>
<comment type="subcellular location">
    <subcellularLocation>
        <location evidence="1">Nucleus</location>
    </subcellularLocation>
</comment>
<evidence type="ECO:0000256" key="3">
    <source>
        <dbReference type="ARBA" id="ARBA00022771"/>
    </source>
</evidence>
<dbReference type="PANTHER" id="PTHR46481">
    <property type="entry name" value="ZINC FINGER BED DOMAIN-CONTAINING PROTEIN 4"/>
    <property type="match status" value="1"/>
</dbReference>
<dbReference type="GO" id="GO:0008270">
    <property type="term" value="F:zinc ion binding"/>
    <property type="evidence" value="ECO:0007669"/>
    <property type="project" value="UniProtKB-KW"/>
</dbReference>
<evidence type="ECO:0000313" key="8">
    <source>
        <dbReference type="EMBL" id="KEP46293.1"/>
    </source>
</evidence>
<dbReference type="OrthoDB" id="2790258at2759"/>
<proteinExistence type="predicted"/>
<accession>A0A074RNQ8</accession>
<evidence type="ECO:0000256" key="6">
    <source>
        <dbReference type="SAM" id="MobiDB-lite"/>
    </source>
</evidence>
<keyword evidence="2" id="KW-0479">Metal-binding</keyword>
<name>A0A074RNQ8_9AGAM</name>
<evidence type="ECO:0000256" key="4">
    <source>
        <dbReference type="ARBA" id="ARBA00022833"/>
    </source>
</evidence>
<dbReference type="SUPFAM" id="SSF53098">
    <property type="entry name" value="Ribonuclease H-like"/>
    <property type="match status" value="1"/>
</dbReference>
<evidence type="ECO:0000256" key="5">
    <source>
        <dbReference type="ARBA" id="ARBA00023242"/>
    </source>
</evidence>
<dbReference type="PANTHER" id="PTHR46481:SF10">
    <property type="entry name" value="ZINC FINGER BED DOMAIN-CONTAINING PROTEIN 39"/>
    <property type="match status" value="1"/>
</dbReference>
<feature type="domain" description="HAT C-terminal dimerisation" evidence="7">
    <location>
        <begin position="815"/>
        <end position="894"/>
    </location>
</feature>
<dbReference type="GO" id="GO:0046983">
    <property type="term" value="F:protein dimerization activity"/>
    <property type="evidence" value="ECO:0007669"/>
    <property type="project" value="InterPro"/>
</dbReference>
<dbReference type="GO" id="GO:0005634">
    <property type="term" value="C:nucleus"/>
    <property type="evidence" value="ECO:0007669"/>
    <property type="project" value="UniProtKB-SubCell"/>
</dbReference>
<comment type="caution">
    <text evidence="8">The sequence shown here is derived from an EMBL/GenBank/DDBJ whole genome shotgun (WGS) entry which is preliminary data.</text>
</comment>
<feature type="compositionally biased region" description="Basic residues" evidence="6">
    <location>
        <begin position="75"/>
        <end position="90"/>
    </location>
</feature>
<protein>
    <submittedName>
        <fullName evidence="8">Putative AC9 transposase</fullName>
    </submittedName>
</protein>
<dbReference type="STRING" id="1423351.A0A074RNQ8"/>
<evidence type="ECO:0000259" key="7">
    <source>
        <dbReference type="Pfam" id="PF05699"/>
    </source>
</evidence>
<organism evidence="8 9">
    <name type="scientific">Rhizoctonia solani 123E</name>
    <dbReference type="NCBI Taxonomy" id="1423351"/>
    <lineage>
        <taxon>Eukaryota</taxon>
        <taxon>Fungi</taxon>
        <taxon>Dikarya</taxon>
        <taxon>Basidiomycota</taxon>
        <taxon>Agaricomycotina</taxon>
        <taxon>Agaricomycetes</taxon>
        <taxon>Cantharellales</taxon>
        <taxon>Ceratobasidiaceae</taxon>
        <taxon>Rhizoctonia</taxon>
    </lineage>
</organism>
<feature type="region of interest" description="Disordered" evidence="6">
    <location>
        <begin position="52"/>
        <end position="148"/>
    </location>
</feature>
<evidence type="ECO:0000256" key="2">
    <source>
        <dbReference type="ARBA" id="ARBA00022723"/>
    </source>
</evidence>
<dbReference type="InterPro" id="IPR008906">
    <property type="entry name" value="HATC_C_dom"/>
</dbReference>